<feature type="compositionally biased region" description="Low complexity" evidence="6">
    <location>
        <begin position="475"/>
        <end position="497"/>
    </location>
</feature>
<feature type="transmembrane region" description="Helical" evidence="7">
    <location>
        <begin position="389"/>
        <end position="409"/>
    </location>
</feature>
<feature type="region of interest" description="Disordered" evidence="6">
    <location>
        <begin position="464"/>
        <end position="507"/>
    </location>
</feature>
<feature type="transmembrane region" description="Helical" evidence="7">
    <location>
        <begin position="296"/>
        <end position="313"/>
    </location>
</feature>
<evidence type="ECO:0000256" key="1">
    <source>
        <dbReference type="ARBA" id="ARBA00004651"/>
    </source>
</evidence>
<evidence type="ECO:0000256" key="2">
    <source>
        <dbReference type="ARBA" id="ARBA00022475"/>
    </source>
</evidence>
<evidence type="ECO:0000256" key="3">
    <source>
        <dbReference type="ARBA" id="ARBA00022692"/>
    </source>
</evidence>
<feature type="transmembrane region" description="Helical" evidence="7">
    <location>
        <begin position="24"/>
        <end position="42"/>
    </location>
</feature>
<dbReference type="Pfam" id="PF01943">
    <property type="entry name" value="Polysacc_synt"/>
    <property type="match status" value="1"/>
</dbReference>
<evidence type="ECO:0000256" key="7">
    <source>
        <dbReference type="SAM" id="Phobius"/>
    </source>
</evidence>
<feature type="transmembrane region" description="Helical" evidence="7">
    <location>
        <begin position="62"/>
        <end position="84"/>
    </location>
</feature>
<feature type="transmembrane region" description="Helical" evidence="7">
    <location>
        <begin position="184"/>
        <end position="202"/>
    </location>
</feature>
<accession>A0ABT5FNB5</accession>
<sequence length="811" mass="85733">MTSTRVSAPPTAARPDDVTAVQGARWVTAAWLTIGALNYGYALLLTRLLDVDDFATFAAGQGLVLCAATIALVAIPWVLAQALARARSESERGDAVRFSVVIAVTGGVLAGGAVALVATRFAGAATVAALGVVTLLIYITRVSGGWLQGTERMRTLAGVLTGEAALKVGVGLFLVSVLGLGATGALAAFGFAALPLLIWWPYRMTRGGGRWAQARGNRDLWRRAIELGTVQSLVALMATVDLVLVTLLPAGAGATASYQASVMMGRAPLFLASAVSVAFFPALSRRRMGTPLAANAMRMYLVVALPVAAVYATTPPAVLDVIFPADYGMLSRLVMFTAVSGFAIGGINLVSTFFQAVNDQSCQSRQAVGVLLFVAGLVIGWRAGGVLGLAIGGCCGAVAALLLLVRLLVRRQGFRVFAQLPLVKPLVVTCVLVALRPVPAAWLVAATATGILAAVRFLGHRATATAPGPSEGSEPRQGTPAQAAGAAREGADADPAPGGDGPRPGAVHLRGDTACARLLLDAVWRHDVRAADEDELRSALAVARDSNTEALLARCYPRQLAETVAEVEKRDAAFLSGLREATERLLAVGIPSVLIKADGPGEHVGGDFDLVVPDGRWTAAADALSGWSVRRERYWLERSTKVLLWPPSGPAAHLHASVCWFGVPVMANDRLFARALTADDRPWLEPRPADRLRIWLAHALFQNLSFELSELLAIRPLLRPDVMAEAWWESAREGWGTAHSQALATAMEAVRRLDRGEFVALPVPLPTRVSLHVAVEHTPRLLREGRIEGAVREAALRIPLYVTKSRKAGTS</sequence>
<name>A0ABT5FNB5_9ACTN</name>
<evidence type="ECO:0000256" key="4">
    <source>
        <dbReference type="ARBA" id="ARBA00022989"/>
    </source>
</evidence>
<feature type="transmembrane region" description="Helical" evidence="7">
    <location>
        <begin position="96"/>
        <end position="118"/>
    </location>
</feature>
<proteinExistence type="predicted"/>
<feature type="transmembrane region" description="Helical" evidence="7">
    <location>
        <begin position="124"/>
        <end position="144"/>
    </location>
</feature>
<feature type="transmembrane region" description="Helical" evidence="7">
    <location>
        <begin position="223"/>
        <end position="247"/>
    </location>
</feature>
<feature type="transmembrane region" description="Helical" evidence="7">
    <location>
        <begin position="333"/>
        <end position="354"/>
    </location>
</feature>
<evidence type="ECO:0000313" key="9">
    <source>
        <dbReference type="Proteomes" id="UP001221328"/>
    </source>
</evidence>
<dbReference type="InterPro" id="IPR050833">
    <property type="entry name" value="Poly_Biosynth_Transport"/>
</dbReference>
<dbReference type="InterPro" id="IPR002797">
    <property type="entry name" value="Polysacc_synth"/>
</dbReference>
<feature type="transmembrane region" description="Helical" evidence="7">
    <location>
        <begin position="366"/>
        <end position="383"/>
    </location>
</feature>
<dbReference type="PANTHER" id="PTHR30250">
    <property type="entry name" value="PST FAMILY PREDICTED COLANIC ACID TRANSPORTER"/>
    <property type="match status" value="1"/>
</dbReference>
<evidence type="ECO:0000313" key="8">
    <source>
        <dbReference type="EMBL" id="MDC2953999.1"/>
    </source>
</evidence>
<dbReference type="PANTHER" id="PTHR30250:SF11">
    <property type="entry name" value="O-ANTIGEN TRANSPORTER-RELATED"/>
    <property type="match status" value="1"/>
</dbReference>
<keyword evidence="4 7" id="KW-1133">Transmembrane helix</keyword>
<organism evidence="8 9">
    <name type="scientific">Streptomyces gilvifuscus</name>
    <dbReference type="NCBI Taxonomy" id="1550617"/>
    <lineage>
        <taxon>Bacteria</taxon>
        <taxon>Bacillati</taxon>
        <taxon>Actinomycetota</taxon>
        <taxon>Actinomycetes</taxon>
        <taxon>Kitasatosporales</taxon>
        <taxon>Streptomycetaceae</taxon>
        <taxon>Streptomyces</taxon>
    </lineage>
</organism>
<evidence type="ECO:0000256" key="6">
    <source>
        <dbReference type="SAM" id="MobiDB-lite"/>
    </source>
</evidence>
<protein>
    <submittedName>
        <fullName evidence="8">Lipopolysaccharide biosynthesis protein</fullName>
    </submittedName>
</protein>
<keyword evidence="3 7" id="KW-0812">Transmembrane</keyword>
<dbReference type="Proteomes" id="UP001221328">
    <property type="component" value="Unassembled WGS sequence"/>
</dbReference>
<dbReference type="EMBL" id="JAQOSK010000002">
    <property type="protein sequence ID" value="MDC2953999.1"/>
    <property type="molecule type" value="Genomic_DNA"/>
</dbReference>
<feature type="transmembrane region" description="Helical" evidence="7">
    <location>
        <begin position="267"/>
        <end position="284"/>
    </location>
</feature>
<evidence type="ECO:0000256" key="5">
    <source>
        <dbReference type="ARBA" id="ARBA00023136"/>
    </source>
</evidence>
<feature type="transmembrane region" description="Helical" evidence="7">
    <location>
        <begin position="156"/>
        <end position="178"/>
    </location>
</feature>
<dbReference type="RefSeq" id="WP_272174364.1">
    <property type="nucleotide sequence ID" value="NZ_JAQOSK010000002.1"/>
</dbReference>
<feature type="transmembrane region" description="Helical" evidence="7">
    <location>
        <begin position="441"/>
        <end position="459"/>
    </location>
</feature>
<keyword evidence="9" id="KW-1185">Reference proteome</keyword>
<keyword evidence="5 7" id="KW-0472">Membrane</keyword>
<gene>
    <name evidence="8" type="ORF">PO587_05990</name>
</gene>
<reference evidence="8 9" key="1">
    <citation type="journal article" date="2015" name="Int. J. Syst. Evol. Microbiol.">
        <title>Streptomyces gilvifuscus sp. nov., an actinomycete that produces antibacterial compounds isolated from soil.</title>
        <authorList>
            <person name="Nguyen T.M."/>
            <person name="Kim J."/>
        </authorList>
    </citation>
    <scope>NUCLEOTIDE SEQUENCE [LARGE SCALE GENOMIC DNA]</scope>
    <source>
        <strain evidence="8 9">T113</strain>
    </source>
</reference>
<comment type="subcellular location">
    <subcellularLocation>
        <location evidence="1">Cell membrane</location>
        <topology evidence="1">Multi-pass membrane protein</topology>
    </subcellularLocation>
</comment>
<keyword evidence="2" id="KW-1003">Cell membrane</keyword>
<comment type="caution">
    <text evidence="8">The sequence shown here is derived from an EMBL/GenBank/DDBJ whole genome shotgun (WGS) entry which is preliminary data.</text>
</comment>